<evidence type="ECO:0000256" key="5">
    <source>
        <dbReference type="ARBA" id="ARBA00022692"/>
    </source>
</evidence>
<dbReference type="AlphaFoldDB" id="A0A7S3V717"/>
<evidence type="ECO:0000256" key="7">
    <source>
        <dbReference type="ARBA" id="ARBA00022989"/>
    </source>
</evidence>
<dbReference type="GO" id="GO:0005789">
    <property type="term" value="C:endoplasmic reticulum membrane"/>
    <property type="evidence" value="ECO:0007669"/>
    <property type="project" value="UniProtKB-SubCell"/>
</dbReference>
<evidence type="ECO:0000256" key="4">
    <source>
        <dbReference type="ARBA" id="ARBA00022679"/>
    </source>
</evidence>
<protein>
    <recommendedName>
        <fullName evidence="11">Acyltransferase</fullName>
        <ecNumber evidence="11">2.3.1.-</ecNumber>
    </recommendedName>
</protein>
<dbReference type="EC" id="2.3.1.-" evidence="11"/>
<dbReference type="PANTHER" id="PTHR12317:SF63">
    <property type="entry name" value="DIACYLGLYCEROL O-ACYLTRANSFERASE 2"/>
    <property type="match status" value="1"/>
</dbReference>
<keyword evidence="6 11" id="KW-0256">Endoplasmic reticulum</keyword>
<dbReference type="PANTHER" id="PTHR12317">
    <property type="entry name" value="DIACYLGLYCEROL O-ACYLTRANSFERASE"/>
    <property type="match status" value="1"/>
</dbReference>
<sequence>MCDKNKRSPNVGRSAIWTFNTPQDCSFVPTLAVTLWLGWHGVLIAMVLYAILVAEMRANIMGVLTISAILPPQFPFFGVGNEMIQKIRSWIAAETRKYFGLKVTIEDYDALNAINNRDGPGKTAIFACEPHDILGYPVFLFNPSLNILPGRIGETVSILMTGAIFKLPIMKHIFTWLGGYSVDKKIFRDRLARNEACAFVPGGVQEVTLIDSKKPEEIVLYLKDRKGFVKLALERGVPIVPVFFFHMDGSYGYFVPKGRLVTKFGKSKLQDYNDVSTNAITRDSVVYRSPPSSHDFLSFIIARKIGFLPLFFYGRWKIPFGIPYPKKIHVVIGQPINVPCEGSDVCNESVDKYHKKFVNSLVELFENHKVSEGYGNRSLKIM</sequence>
<keyword evidence="9 11" id="KW-0472">Membrane</keyword>
<dbReference type="Pfam" id="PF03982">
    <property type="entry name" value="DAGAT"/>
    <property type="match status" value="2"/>
</dbReference>
<keyword evidence="5 11" id="KW-0812">Transmembrane</keyword>
<dbReference type="EMBL" id="HBIO01008384">
    <property type="protein sequence ID" value="CAE0461559.1"/>
    <property type="molecule type" value="Transcribed_RNA"/>
</dbReference>
<evidence type="ECO:0000256" key="10">
    <source>
        <dbReference type="ARBA" id="ARBA00023315"/>
    </source>
</evidence>
<name>A0A7S3V717_9STRA</name>
<comment type="subcellular location">
    <subcellularLocation>
        <location evidence="1 11">Endoplasmic reticulum membrane</location>
        <topology evidence="1 11">Multi-pass membrane protein</topology>
    </subcellularLocation>
</comment>
<evidence type="ECO:0000256" key="2">
    <source>
        <dbReference type="ARBA" id="ARBA00005420"/>
    </source>
</evidence>
<dbReference type="InterPro" id="IPR007130">
    <property type="entry name" value="DAGAT"/>
</dbReference>
<keyword evidence="4 11" id="KW-0808">Transferase</keyword>
<feature type="transmembrane region" description="Helical" evidence="11">
    <location>
        <begin position="36"/>
        <end position="54"/>
    </location>
</feature>
<comment type="caution">
    <text evidence="11">Lacks conserved residue(s) required for the propagation of feature annotation.</text>
</comment>
<keyword evidence="3" id="KW-0444">Lipid biosynthesis</keyword>
<keyword evidence="7 11" id="KW-1133">Transmembrane helix</keyword>
<accession>A0A7S3V717</accession>
<evidence type="ECO:0000256" key="9">
    <source>
        <dbReference type="ARBA" id="ARBA00023136"/>
    </source>
</evidence>
<evidence type="ECO:0000313" key="12">
    <source>
        <dbReference type="EMBL" id="CAE0461559.1"/>
    </source>
</evidence>
<dbReference type="GO" id="GO:0004144">
    <property type="term" value="F:diacylglycerol O-acyltransferase activity"/>
    <property type="evidence" value="ECO:0007669"/>
    <property type="project" value="TreeGrafter"/>
</dbReference>
<keyword evidence="8" id="KW-0443">Lipid metabolism</keyword>
<comment type="similarity">
    <text evidence="2 11">Belongs to the diacylglycerol acyltransferase family.</text>
</comment>
<dbReference type="GO" id="GO:0019432">
    <property type="term" value="P:triglyceride biosynthetic process"/>
    <property type="evidence" value="ECO:0007669"/>
    <property type="project" value="TreeGrafter"/>
</dbReference>
<evidence type="ECO:0000256" key="8">
    <source>
        <dbReference type="ARBA" id="ARBA00023098"/>
    </source>
</evidence>
<evidence type="ECO:0000256" key="6">
    <source>
        <dbReference type="ARBA" id="ARBA00022824"/>
    </source>
</evidence>
<evidence type="ECO:0000256" key="3">
    <source>
        <dbReference type="ARBA" id="ARBA00022516"/>
    </source>
</evidence>
<proteinExistence type="inferred from homology"/>
<organism evidence="12">
    <name type="scientific">Chaetoceros debilis</name>
    <dbReference type="NCBI Taxonomy" id="122233"/>
    <lineage>
        <taxon>Eukaryota</taxon>
        <taxon>Sar</taxon>
        <taxon>Stramenopiles</taxon>
        <taxon>Ochrophyta</taxon>
        <taxon>Bacillariophyta</taxon>
        <taxon>Coscinodiscophyceae</taxon>
        <taxon>Chaetocerotophycidae</taxon>
        <taxon>Chaetocerotales</taxon>
        <taxon>Chaetocerotaceae</taxon>
        <taxon>Chaetoceros</taxon>
    </lineage>
</organism>
<evidence type="ECO:0000256" key="11">
    <source>
        <dbReference type="RuleBase" id="RU367023"/>
    </source>
</evidence>
<reference evidence="12" key="1">
    <citation type="submission" date="2021-01" db="EMBL/GenBank/DDBJ databases">
        <authorList>
            <person name="Corre E."/>
            <person name="Pelletier E."/>
            <person name="Niang G."/>
            <person name="Scheremetjew M."/>
            <person name="Finn R."/>
            <person name="Kale V."/>
            <person name="Holt S."/>
            <person name="Cochrane G."/>
            <person name="Meng A."/>
            <person name="Brown T."/>
            <person name="Cohen L."/>
        </authorList>
    </citation>
    <scope>NUCLEOTIDE SEQUENCE</scope>
    <source>
        <strain evidence="12">MM31A-1</strain>
    </source>
</reference>
<keyword evidence="10" id="KW-0012">Acyltransferase</keyword>
<gene>
    <name evidence="12" type="ORF">CDEB00056_LOCUS6400</name>
</gene>
<evidence type="ECO:0000256" key="1">
    <source>
        <dbReference type="ARBA" id="ARBA00004477"/>
    </source>
</evidence>